<dbReference type="EMBL" id="KB742808">
    <property type="protein sequence ID" value="EOB04166.1"/>
    <property type="molecule type" value="Genomic_DNA"/>
</dbReference>
<feature type="compositionally biased region" description="Basic and acidic residues" evidence="1">
    <location>
        <begin position="87"/>
        <end position="99"/>
    </location>
</feature>
<evidence type="ECO:0000256" key="1">
    <source>
        <dbReference type="SAM" id="MobiDB-lite"/>
    </source>
</evidence>
<evidence type="ECO:0000313" key="3">
    <source>
        <dbReference type="Proteomes" id="UP000296049"/>
    </source>
</evidence>
<dbReference type="Proteomes" id="UP000296049">
    <property type="component" value="Unassembled WGS sequence"/>
</dbReference>
<feature type="region of interest" description="Disordered" evidence="1">
    <location>
        <begin position="77"/>
        <end position="99"/>
    </location>
</feature>
<proteinExistence type="predicted"/>
<sequence length="99" mass="10779">MVSSINIMKSQAYKMQVGRNNVKKQNSGEGSTPFLRGSTVLPHGKAEKKAAVASAVPECYKEACMHCTLPARYASTAEEVTQKRKQAVSDDRGHISSEH</sequence>
<gene>
    <name evidence="2" type="ORF">Anapl_00159</name>
</gene>
<name>R0K2D1_ANAPL</name>
<evidence type="ECO:0000313" key="2">
    <source>
        <dbReference type="EMBL" id="EOB04166.1"/>
    </source>
</evidence>
<protein>
    <submittedName>
        <fullName evidence="2">Uncharacterized protein</fullName>
    </submittedName>
</protein>
<organism evidence="2 3">
    <name type="scientific">Anas platyrhynchos</name>
    <name type="common">Mallard</name>
    <name type="synonym">Anas boschas</name>
    <dbReference type="NCBI Taxonomy" id="8839"/>
    <lineage>
        <taxon>Eukaryota</taxon>
        <taxon>Metazoa</taxon>
        <taxon>Chordata</taxon>
        <taxon>Craniata</taxon>
        <taxon>Vertebrata</taxon>
        <taxon>Euteleostomi</taxon>
        <taxon>Archelosauria</taxon>
        <taxon>Archosauria</taxon>
        <taxon>Dinosauria</taxon>
        <taxon>Saurischia</taxon>
        <taxon>Theropoda</taxon>
        <taxon>Coelurosauria</taxon>
        <taxon>Aves</taxon>
        <taxon>Neognathae</taxon>
        <taxon>Galloanserae</taxon>
        <taxon>Anseriformes</taxon>
        <taxon>Anatidae</taxon>
        <taxon>Anatinae</taxon>
        <taxon>Anas</taxon>
    </lineage>
</organism>
<accession>R0K2D1</accession>
<reference evidence="3" key="1">
    <citation type="journal article" date="2013" name="Nat. Genet.">
        <title>The duck genome and transcriptome provide insight into an avian influenza virus reservoir species.</title>
        <authorList>
            <person name="Huang Y."/>
            <person name="Li Y."/>
            <person name="Burt D.W."/>
            <person name="Chen H."/>
            <person name="Zhang Y."/>
            <person name="Qian W."/>
            <person name="Kim H."/>
            <person name="Gan S."/>
            <person name="Zhao Y."/>
            <person name="Li J."/>
            <person name="Yi K."/>
            <person name="Feng H."/>
            <person name="Zhu P."/>
            <person name="Li B."/>
            <person name="Liu Q."/>
            <person name="Fairley S."/>
            <person name="Magor K.E."/>
            <person name="Du Z."/>
            <person name="Hu X."/>
            <person name="Goodman L."/>
            <person name="Tafer H."/>
            <person name="Vignal A."/>
            <person name="Lee T."/>
            <person name="Kim K.W."/>
            <person name="Sheng Z."/>
            <person name="An Y."/>
            <person name="Searle S."/>
            <person name="Herrero J."/>
            <person name="Groenen M.A."/>
            <person name="Crooijmans R.P."/>
            <person name="Faraut T."/>
            <person name="Cai Q."/>
            <person name="Webster R.G."/>
            <person name="Aldridge J.R."/>
            <person name="Warren W.C."/>
            <person name="Bartschat S."/>
            <person name="Kehr S."/>
            <person name="Marz M."/>
            <person name="Stadler P.F."/>
            <person name="Smith J."/>
            <person name="Kraus R.H."/>
            <person name="Zhao Y."/>
            <person name="Ren L."/>
            <person name="Fei J."/>
            <person name="Morisson M."/>
            <person name="Kaiser P."/>
            <person name="Griffin D.K."/>
            <person name="Rao M."/>
            <person name="Pitel F."/>
            <person name="Wang J."/>
            <person name="Li N."/>
        </authorList>
    </citation>
    <scope>NUCLEOTIDE SEQUENCE [LARGE SCALE GENOMIC DNA]</scope>
</reference>
<keyword evidence="3" id="KW-1185">Reference proteome</keyword>
<dbReference type="AlphaFoldDB" id="R0K2D1"/>